<gene>
    <name evidence="3" type="ORF">ALAG00032_LOCUS2519</name>
</gene>
<proteinExistence type="predicted"/>
<dbReference type="InterPro" id="IPR013083">
    <property type="entry name" value="Znf_RING/FYVE/PHD"/>
</dbReference>
<dbReference type="GO" id="GO:0008270">
    <property type="term" value="F:zinc ion binding"/>
    <property type="evidence" value="ECO:0007669"/>
    <property type="project" value="UniProtKB-KW"/>
</dbReference>
<accession>A0A7S3JQI8</accession>
<protein>
    <recommendedName>
        <fullName evidence="2">RING-type domain-containing protein</fullName>
    </recommendedName>
</protein>
<dbReference type="EMBL" id="HBIJ01003590">
    <property type="protein sequence ID" value="CAE0361786.1"/>
    <property type="molecule type" value="Transcribed_RNA"/>
</dbReference>
<reference evidence="3" key="1">
    <citation type="submission" date="2021-01" db="EMBL/GenBank/DDBJ databases">
        <authorList>
            <person name="Corre E."/>
            <person name="Pelletier E."/>
            <person name="Niang G."/>
            <person name="Scheremetjew M."/>
            <person name="Finn R."/>
            <person name="Kale V."/>
            <person name="Holt S."/>
            <person name="Cochrane G."/>
            <person name="Meng A."/>
            <person name="Brown T."/>
            <person name="Cohen L."/>
        </authorList>
    </citation>
    <scope>NUCLEOTIDE SEQUENCE</scope>
    <source>
        <strain evidence="3">CCMP1510</strain>
    </source>
</reference>
<keyword evidence="1" id="KW-0862">Zinc</keyword>
<keyword evidence="1" id="KW-0479">Metal-binding</keyword>
<evidence type="ECO:0000256" key="1">
    <source>
        <dbReference type="PROSITE-ProRule" id="PRU00175"/>
    </source>
</evidence>
<dbReference type="SUPFAM" id="SSF57850">
    <property type="entry name" value="RING/U-box"/>
    <property type="match status" value="1"/>
</dbReference>
<sequence>MMTMMCKLFNLFRCRSRDEKKCDDIIRHEFEETNQLLALPRVSQPARLFDAYAELIFAIYKWDGEWRIGKVRSYDPNNTITVVWDDGFLQIGTPLENIRKPSVAVRKALLASFDLTSKQEMNYESMQLNENITHEESSLWDLARRGETTAVLRMIDSGKISANEIEMIQGHAGRSVLYHACVAANLELVTGLLARGAFDWDQTCRIAVTGNEQADDERDLLFDPDLNTFSDFVDYDNYPAKENLLKIKNSTSARRYDQIRTMLKQTESNAPRELFRSALDDCCVCHSAVPDGVSTCGHIACCRSCLTLLRDRRESGCPICRARIRQIFHVPATLFQFSSTEIN</sequence>
<organism evidence="3">
    <name type="scientific">Aureoumbra lagunensis</name>
    <dbReference type="NCBI Taxonomy" id="44058"/>
    <lineage>
        <taxon>Eukaryota</taxon>
        <taxon>Sar</taxon>
        <taxon>Stramenopiles</taxon>
        <taxon>Ochrophyta</taxon>
        <taxon>Pelagophyceae</taxon>
        <taxon>Pelagomonadales</taxon>
        <taxon>Aureoumbra</taxon>
    </lineage>
</organism>
<dbReference type="AlphaFoldDB" id="A0A7S3JQI8"/>
<feature type="domain" description="RING-type" evidence="2">
    <location>
        <begin position="282"/>
        <end position="321"/>
    </location>
</feature>
<evidence type="ECO:0000313" key="3">
    <source>
        <dbReference type="EMBL" id="CAE0361786.1"/>
    </source>
</evidence>
<dbReference type="Gene3D" id="3.30.40.10">
    <property type="entry name" value="Zinc/RING finger domain, C3HC4 (zinc finger)"/>
    <property type="match status" value="1"/>
</dbReference>
<dbReference type="CDD" id="cd04508">
    <property type="entry name" value="Tudor_SF"/>
    <property type="match status" value="1"/>
</dbReference>
<dbReference type="InterPro" id="IPR001841">
    <property type="entry name" value="Znf_RING"/>
</dbReference>
<keyword evidence="1" id="KW-0863">Zinc-finger</keyword>
<dbReference type="Pfam" id="PF13920">
    <property type="entry name" value="zf-C3HC4_3"/>
    <property type="match status" value="1"/>
</dbReference>
<name>A0A7S3JQI8_9STRA</name>
<dbReference type="PROSITE" id="PS50089">
    <property type="entry name" value="ZF_RING_2"/>
    <property type="match status" value="1"/>
</dbReference>
<evidence type="ECO:0000259" key="2">
    <source>
        <dbReference type="PROSITE" id="PS50089"/>
    </source>
</evidence>